<proteinExistence type="predicted"/>
<dbReference type="AlphaFoldDB" id="A0AB35FWZ4"/>
<sequence length="154" mass="16240">MNMFKSTTLFLATLGVAGAVALSIDTAKVSADATTTLQVSTFTPSINNVYSGNAVNESKIGGTWIVKQGIKGIIRNRAGAAKIITNTMGGKAGRIFNSYYYDVTAGLKPLLEWSEVPAQSAFDATFRNLINAGVSRSDATNVAEAIKIAINLFV</sequence>
<dbReference type="EMBL" id="JAHBFV010000003">
    <property type="protein sequence ID" value="MBZ6014961.1"/>
    <property type="molecule type" value="Genomic_DNA"/>
</dbReference>
<evidence type="ECO:0000313" key="3">
    <source>
        <dbReference type="EMBL" id="MBZ6014961.1"/>
    </source>
</evidence>
<evidence type="ECO:0000313" key="2">
    <source>
        <dbReference type="EMBL" id="MBZ5999922.1"/>
    </source>
</evidence>
<feature type="signal peptide" evidence="1">
    <location>
        <begin position="1"/>
        <end position="21"/>
    </location>
</feature>
<protein>
    <submittedName>
        <fullName evidence="3">Uncharacterized protein</fullName>
    </submittedName>
</protein>
<organism evidence="3 5">
    <name type="scientific">Leuconostoc gelidum subsp. gelidum</name>
    <dbReference type="NCBI Taxonomy" id="1607839"/>
    <lineage>
        <taxon>Bacteria</taxon>
        <taxon>Bacillati</taxon>
        <taxon>Bacillota</taxon>
        <taxon>Bacilli</taxon>
        <taxon>Lactobacillales</taxon>
        <taxon>Lactobacillaceae</taxon>
        <taxon>Leuconostoc</taxon>
        <taxon>Leuconostoc gelidum group</taxon>
    </lineage>
</organism>
<evidence type="ECO:0000313" key="4">
    <source>
        <dbReference type="Proteomes" id="UP000705994"/>
    </source>
</evidence>
<accession>A0AB35FWZ4</accession>
<keyword evidence="1" id="KW-0732">Signal</keyword>
<keyword evidence="4" id="KW-1185">Reference proteome</keyword>
<feature type="chain" id="PRO_5044233081" evidence="1">
    <location>
        <begin position="22"/>
        <end position="154"/>
    </location>
</feature>
<reference evidence="3 4" key="1">
    <citation type="submission" date="2021-05" db="EMBL/GenBank/DDBJ databases">
        <title>Pangenome of Leuconostoc gelidum warrants species status for Leuconostoc gelidum subsp. gasicomitatum.</title>
        <authorList>
            <person name="Johansson P."/>
            <person name="Sade E."/>
            <person name="Hultman J."/>
            <person name="Auvinen P."/>
            <person name="Bjorkroth J."/>
        </authorList>
    </citation>
    <scope>NUCLEOTIDE SEQUENCE</scope>
    <source>
        <strain evidence="2 4">AMKR21</strain>
        <strain evidence="3">C220d</strain>
    </source>
</reference>
<name>A0AB35FWZ4_LEUGE</name>
<gene>
    <name evidence="3" type="ORF">KII88_00145</name>
    <name evidence="2" type="ORF">KIJ07_05810</name>
</gene>
<dbReference type="RefSeq" id="WP_224145157.1">
    <property type="nucleotide sequence ID" value="NZ_JAHBFO010000016.1"/>
</dbReference>
<evidence type="ECO:0000256" key="1">
    <source>
        <dbReference type="SAM" id="SignalP"/>
    </source>
</evidence>
<comment type="caution">
    <text evidence="3">The sequence shown here is derived from an EMBL/GenBank/DDBJ whole genome shotgun (WGS) entry which is preliminary data.</text>
</comment>
<dbReference type="EMBL" id="JAHBFX010000008">
    <property type="protein sequence ID" value="MBZ5999922.1"/>
    <property type="molecule type" value="Genomic_DNA"/>
</dbReference>
<dbReference type="Proteomes" id="UP000727071">
    <property type="component" value="Unassembled WGS sequence"/>
</dbReference>
<evidence type="ECO:0000313" key="5">
    <source>
        <dbReference type="Proteomes" id="UP000727071"/>
    </source>
</evidence>
<dbReference type="Proteomes" id="UP000705994">
    <property type="component" value="Unassembled WGS sequence"/>
</dbReference>